<dbReference type="AlphaFoldDB" id="A0A1R3RAV9"/>
<dbReference type="OMA" id="FQGAMFM"/>
<dbReference type="Gene3D" id="2.40.110.20">
    <property type="match status" value="1"/>
</dbReference>
<dbReference type="VEuPathDB" id="FungiDB:ASPCADRAFT_176833"/>
<dbReference type="InterPro" id="IPR036250">
    <property type="entry name" value="AcylCo_DH-like_C"/>
</dbReference>
<evidence type="ECO:0000256" key="3">
    <source>
        <dbReference type="ARBA" id="ARBA00022827"/>
    </source>
</evidence>
<organism evidence="8 9">
    <name type="scientific">Aspergillus carbonarius (strain ITEM 5010)</name>
    <dbReference type="NCBI Taxonomy" id="602072"/>
    <lineage>
        <taxon>Eukaryota</taxon>
        <taxon>Fungi</taxon>
        <taxon>Dikarya</taxon>
        <taxon>Ascomycota</taxon>
        <taxon>Pezizomycotina</taxon>
        <taxon>Eurotiomycetes</taxon>
        <taxon>Eurotiomycetidae</taxon>
        <taxon>Eurotiales</taxon>
        <taxon>Aspergillaceae</taxon>
        <taxon>Aspergillus</taxon>
        <taxon>Aspergillus subgen. Circumdati</taxon>
    </lineage>
</organism>
<evidence type="ECO:0000259" key="5">
    <source>
        <dbReference type="Pfam" id="PF00441"/>
    </source>
</evidence>
<dbReference type="Pfam" id="PF02770">
    <property type="entry name" value="Acyl-CoA_dh_M"/>
    <property type="match status" value="1"/>
</dbReference>
<keyword evidence="3 4" id="KW-0274">FAD</keyword>
<evidence type="ECO:0000259" key="7">
    <source>
        <dbReference type="Pfam" id="PF18158"/>
    </source>
</evidence>
<dbReference type="Proteomes" id="UP000188318">
    <property type="component" value="Unassembled WGS sequence"/>
</dbReference>
<dbReference type="SUPFAM" id="SSF56645">
    <property type="entry name" value="Acyl-CoA dehydrogenase NM domain-like"/>
    <property type="match status" value="1"/>
</dbReference>
<evidence type="ECO:0008006" key="10">
    <source>
        <dbReference type="Google" id="ProtNLM"/>
    </source>
</evidence>
<dbReference type="PANTHER" id="PTHR42707">
    <property type="entry name" value="ACYL-COA DEHYDROGENASE"/>
    <property type="match status" value="1"/>
</dbReference>
<dbReference type="OrthoDB" id="10251155at2759"/>
<comment type="similarity">
    <text evidence="1 4">Belongs to the acyl-CoA dehydrogenase family.</text>
</comment>
<comment type="cofactor">
    <cofactor evidence="4">
        <name>FAD</name>
        <dbReference type="ChEBI" id="CHEBI:57692"/>
    </cofactor>
</comment>
<dbReference type="Pfam" id="PF00441">
    <property type="entry name" value="Acyl-CoA_dh_1"/>
    <property type="match status" value="1"/>
</dbReference>
<evidence type="ECO:0000259" key="6">
    <source>
        <dbReference type="Pfam" id="PF02770"/>
    </source>
</evidence>
<keyword evidence="4" id="KW-0560">Oxidoreductase</keyword>
<gene>
    <name evidence="8" type="ORF">ASPCADRAFT_176833</name>
</gene>
<protein>
    <recommendedName>
        <fullName evidence="10">Acyl-CoA dehydrogenase/oxidase C-terminal domain-containing protein</fullName>
    </recommendedName>
</protein>
<dbReference type="EMBL" id="KV907510">
    <property type="protein sequence ID" value="OOF91593.1"/>
    <property type="molecule type" value="Genomic_DNA"/>
</dbReference>
<dbReference type="Pfam" id="PF18158">
    <property type="entry name" value="AidB_N"/>
    <property type="match status" value="1"/>
</dbReference>
<evidence type="ECO:0000256" key="2">
    <source>
        <dbReference type="ARBA" id="ARBA00022630"/>
    </source>
</evidence>
<dbReference type="PANTHER" id="PTHR42707:SF2">
    <property type="entry name" value="ACD11 DEHYDROGENASE"/>
    <property type="match status" value="1"/>
</dbReference>
<reference evidence="9" key="1">
    <citation type="journal article" date="2017" name="Genome Biol.">
        <title>Comparative genomics reveals high biological diversity and specific adaptations in the industrially and medically important fungal genus Aspergillus.</title>
        <authorList>
            <person name="de Vries R.P."/>
            <person name="Riley R."/>
            <person name="Wiebenga A."/>
            <person name="Aguilar-Osorio G."/>
            <person name="Amillis S."/>
            <person name="Uchima C.A."/>
            <person name="Anderluh G."/>
            <person name="Asadollahi M."/>
            <person name="Askin M."/>
            <person name="Barry K."/>
            <person name="Battaglia E."/>
            <person name="Bayram O."/>
            <person name="Benocci T."/>
            <person name="Braus-Stromeyer S.A."/>
            <person name="Caldana C."/>
            <person name="Canovas D."/>
            <person name="Cerqueira G.C."/>
            <person name="Chen F."/>
            <person name="Chen W."/>
            <person name="Choi C."/>
            <person name="Clum A."/>
            <person name="Dos Santos R.A."/>
            <person name="Damasio A.R."/>
            <person name="Diallinas G."/>
            <person name="Emri T."/>
            <person name="Fekete E."/>
            <person name="Flipphi M."/>
            <person name="Freyberg S."/>
            <person name="Gallo A."/>
            <person name="Gournas C."/>
            <person name="Habgood R."/>
            <person name="Hainaut M."/>
            <person name="Harispe M.L."/>
            <person name="Henrissat B."/>
            <person name="Hilden K.S."/>
            <person name="Hope R."/>
            <person name="Hossain A."/>
            <person name="Karabika E."/>
            <person name="Karaffa L."/>
            <person name="Karanyi Z."/>
            <person name="Krasevec N."/>
            <person name="Kuo A."/>
            <person name="Kusch H."/>
            <person name="LaButti K."/>
            <person name="Lagendijk E.L."/>
            <person name="Lapidus A."/>
            <person name="Levasseur A."/>
            <person name="Lindquist E."/>
            <person name="Lipzen A."/>
            <person name="Logrieco A.F."/>
            <person name="MacCabe A."/>
            <person name="Maekelae M.R."/>
            <person name="Malavazi I."/>
            <person name="Melin P."/>
            <person name="Meyer V."/>
            <person name="Mielnichuk N."/>
            <person name="Miskei M."/>
            <person name="Molnar A.P."/>
            <person name="Mule G."/>
            <person name="Ngan C.Y."/>
            <person name="Orejas M."/>
            <person name="Orosz E."/>
            <person name="Ouedraogo J.P."/>
            <person name="Overkamp K.M."/>
            <person name="Park H.-S."/>
            <person name="Perrone G."/>
            <person name="Piumi F."/>
            <person name="Punt P.J."/>
            <person name="Ram A.F."/>
            <person name="Ramon A."/>
            <person name="Rauscher S."/>
            <person name="Record E."/>
            <person name="Riano-Pachon D.M."/>
            <person name="Robert V."/>
            <person name="Roehrig J."/>
            <person name="Ruller R."/>
            <person name="Salamov A."/>
            <person name="Salih N.S."/>
            <person name="Samson R.A."/>
            <person name="Sandor E."/>
            <person name="Sanguinetti M."/>
            <person name="Schuetze T."/>
            <person name="Sepcic K."/>
            <person name="Shelest E."/>
            <person name="Sherlock G."/>
            <person name="Sophianopoulou V."/>
            <person name="Squina F.M."/>
            <person name="Sun H."/>
            <person name="Susca A."/>
            <person name="Todd R.B."/>
            <person name="Tsang A."/>
            <person name="Unkles S.E."/>
            <person name="van de Wiele N."/>
            <person name="van Rossen-Uffink D."/>
            <person name="Oliveira J.V."/>
            <person name="Vesth T.C."/>
            <person name="Visser J."/>
            <person name="Yu J.-H."/>
            <person name="Zhou M."/>
            <person name="Andersen M.R."/>
            <person name="Archer D.B."/>
            <person name="Baker S.E."/>
            <person name="Benoit I."/>
            <person name="Brakhage A.A."/>
            <person name="Braus G.H."/>
            <person name="Fischer R."/>
            <person name="Frisvad J.C."/>
            <person name="Goldman G.H."/>
            <person name="Houbraken J."/>
            <person name="Oakley B."/>
            <person name="Pocsi I."/>
            <person name="Scazzocchio C."/>
            <person name="Seiboth B."/>
            <person name="vanKuyk P.A."/>
            <person name="Wortman J."/>
            <person name="Dyer P.S."/>
            <person name="Grigoriev I.V."/>
        </authorList>
    </citation>
    <scope>NUCLEOTIDE SEQUENCE [LARGE SCALE GENOMIC DNA]</scope>
    <source>
        <strain evidence="9">ITEM 5010</strain>
    </source>
</reference>
<dbReference type="GO" id="GO:0003995">
    <property type="term" value="F:acyl-CoA dehydrogenase activity"/>
    <property type="evidence" value="ECO:0007669"/>
    <property type="project" value="TreeGrafter"/>
</dbReference>
<keyword evidence="2 4" id="KW-0285">Flavoprotein</keyword>
<evidence type="ECO:0000256" key="1">
    <source>
        <dbReference type="ARBA" id="ARBA00009347"/>
    </source>
</evidence>
<dbReference type="InterPro" id="IPR052904">
    <property type="entry name" value="Acyl-CoA_dehydrogenase-like"/>
</dbReference>
<proteinExistence type="inferred from homology"/>
<evidence type="ECO:0000313" key="9">
    <source>
        <dbReference type="Proteomes" id="UP000188318"/>
    </source>
</evidence>
<evidence type="ECO:0000313" key="8">
    <source>
        <dbReference type="EMBL" id="OOF91593.1"/>
    </source>
</evidence>
<dbReference type="InterPro" id="IPR009075">
    <property type="entry name" value="AcylCo_DH/oxidase_C"/>
</dbReference>
<evidence type="ECO:0000256" key="4">
    <source>
        <dbReference type="RuleBase" id="RU362125"/>
    </source>
</evidence>
<dbReference type="InterPro" id="IPR009100">
    <property type="entry name" value="AcylCoA_DH/oxidase_NM_dom_sf"/>
</dbReference>
<dbReference type="InterPro" id="IPR006091">
    <property type="entry name" value="Acyl-CoA_Oxase/DH_mid-dom"/>
</dbReference>
<feature type="domain" description="Acyl-CoA dehydrogenase/oxidase C-terminal" evidence="5">
    <location>
        <begin position="442"/>
        <end position="512"/>
    </location>
</feature>
<name>A0A1R3RAV9_ASPC5</name>
<dbReference type="Gene3D" id="1.20.140.10">
    <property type="entry name" value="Butyryl-CoA Dehydrogenase, subunit A, domain 3"/>
    <property type="match status" value="1"/>
</dbReference>
<keyword evidence="9" id="KW-1185">Reference proteome</keyword>
<dbReference type="STRING" id="602072.A0A1R3RAV9"/>
<feature type="domain" description="Adaptive response protein AidB N-terminal" evidence="7">
    <location>
        <begin position="60"/>
        <end position="171"/>
    </location>
</feature>
<dbReference type="SUPFAM" id="SSF47203">
    <property type="entry name" value="Acyl-CoA dehydrogenase C-terminal domain-like"/>
    <property type="match status" value="1"/>
</dbReference>
<accession>A0A1R3RAV9</accession>
<dbReference type="InterPro" id="IPR041504">
    <property type="entry name" value="AidB_N"/>
</dbReference>
<feature type="domain" description="Acyl-CoA oxidase/dehydrogenase middle" evidence="6">
    <location>
        <begin position="207"/>
        <end position="324"/>
    </location>
</feature>
<sequence length="643" mass="71606">MPGQASNKPSSSTEGFFQSLPKIPPCYNFTADAKKNHDTSDDVVLGRILELYLPRNCGNVGQSIHNLARRALDPVTLQHSVDAETNQPFLRPLTTFGEENRNDPLSTSAGWKALKAIGQEEGFVSTAYETENASWNRRVHQFALNHVWSGSAAMTGCPASMTDGAAKLLAAHLGDPDGDQPGRSEVMREAYRRLISRDPRAAWTSGQWMTERTGGSDVRETETIARRLTQDELLQGASHDAHGMPLGPWRIDGFKWFSSATDSEMTVMLAQTTKGLSLFYAPMRRHAVSGSPSETELNGIRIQRLKNKLGTKQLPTAELELKGVRGWLIGEEGRGVKEVATILNVTRLYTAAGSTAGWGRGLAICRAYTRARKVQGALLEKNRQHVRWMADETMKYWAAMHWTFFGIALQGSIEQDWNLMVRNTNAVPLIPRDRKQAATLLRLITPALKALVSVESVQGLRACMEGLGGVGYCENNEDGGILNVARIFRDTLVNPIWEGTVSVMAEDVVRVITDRRLGDGRVLENVLGQWTRHVLQFCQRLLADECALVRRRLELFIRSTEKADKEELLWRGRVIISQVQDIVCPCLLMYDACVDGDEVALIVASRYVRSYGGYNQQSYSQWHSESLKDKKVFLGTDIATEKL</sequence>